<feature type="repeat" description="ANK" evidence="3">
    <location>
        <begin position="7"/>
        <end position="34"/>
    </location>
</feature>
<protein>
    <submittedName>
        <fullName evidence="5">Uncharacterized protein</fullName>
    </submittedName>
</protein>
<dbReference type="AlphaFoldDB" id="A0A913ZBS1"/>
<dbReference type="OMA" id="DAIWPFF"/>
<evidence type="ECO:0000313" key="6">
    <source>
        <dbReference type="Proteomes" id="UP000887568"/>
    </source>
</evidence>
<dbReference type="SUPFAM" id="SSF48403">
    <property type="entry name" value="Ankyrin repeat"/>
    <property type="match status" value="1"/>
</dbReference>
<dbReference type="InterPro" id="IPR050776">
    <property type="entry name" value="Ank_Repeat/CDKN_Inhibitor"/>
</dbReference>
<sequence length="209" mass="22830">MAAPMNLATAAASGNINLVRSLVAQGADVNQRSSDGFTPLCNAAFWGYSDIVEYLLRHGGDVNQSNSGTRWTASHCAAFQGHGKVLMKLMESKPDLAMRDNRGRTAVDFASALEIIWPFFAAEGCKRTPKAELIRLEIVHKVKDYDPSIPQTDLAHFSRPGSAYAMRSQSLRGDGNKHKTYAAQMGDVLAEEDEGVGKPQDPSFNIWRS</sequence>
<evidence type="ECO:0000256" key="2">
    <source>
        <dbReference type="ARBA" id="ARBA00023043"/>
    </source>
</evidence>
<dbReference type="Pfam" id="PF12796">
    <property type="entry name" value="Ank_2"/>
    <property type="match status" value="1"/>
</dbReference>
<dbReference type="RefSeq" id="XP_038049014.1">
    <property type="nucleotide sequence ID" value="XM_038193086.1"/>
</dbReference>
<dbReference type="EnsemblMetazoa" id="XM_038193086.1">
    <property type="protein sequence ID" value="XP_038049014.1"/>
    <property type="gene ID" value="LOC119722776"/>
</dbReference>
<evidence type="ECO:0000256" key="3">
    <source>
        <dbReference type="PROSITE-ProRule" id="PRU00023"/>
    </source>
</evidence>
<reference evidence="5" key="1">
    <citation type="submission" date="2022-11" db="UniProtKB">
        <authorList>
            <consortium name="EnsemblMetazoa"/>
        </authorList>
    </citation>
    <scope>IDENTIFICATION</scope>
</reference>
<feature type="region of interest" description="Disordered" evidence="4">
    <location>
        <begin position="188"/>
        <end position="209"/>
    </location>
</feature>
<feature type="repeat" description="ANK" evidence="3">
    <location>
        <begin position="35"/>
        <end position="67"/>
    </location>
</feature>
<dbReference type="GeneID" id="119722776"/>
<dbReference type="PANTHER" id="PTHR24201">
    <property type="entry name" value="ANK_REP_REGION DOMAIN-CONTAINING PROTEIN"/>
    <property type="match status" value="1"/>
</dbReference>
<dbReference type="InterPro" id="IPR002110">
    <property type="entry name" value="Ankyrin_rpt"/>
</dbReference>
<accession>A0A913ZBS1</accession>
<dbReference type="PROSITE" id="PS50088">
    <property type="entry name" value="ANK_REPEAT"/>
    <property type="match status" value="2"/>
</dbReference>
<evidence type="ECO:0000256" key="4">
    <source>
        <dbReference type="SAM" id="MobiDB-lite"/>
    </source>
</evidence>
<proteinExistence type="predicted"/>
<keyword evidence="6" id="KW-1185">Reference proteome</keyword>
<dbReference type="PROSITE" id="PS50297">
    <property type="entry name" value="ANK_REP_REGION"/>
    <property type="match status" value="1"/>
</dbReference>
<name>A0A913ZBS1_PATMI</name>
<dbReference type="SMART" id="SM00248">
    <property type="entry name" value="ANK"/>
    <property type="match status" value="3"/>
</dbReference>
<dbReference type="PANTHER" id="PTHR24201:SF15">
    <property type="entry name" value="ANKYRIN REPEAT DOMAIN-CONTAINING PROTEIN 66"/>
    <property type="match status" value="1"/>
</dbReference>
<evidence type="ECO:0000313" key="5">
    <source>
        <dbReference type="EnsemblMetazoa" id="XP_038049014.1"/>
    </source>
</evidence>
<organism evidence="5 6">
    <name type="scientific">Patiria miniata</name>
    <name type="common">Bat star</name>
    <name type="synonym">Asterina miniata</name>
    <dbReference type="NCBI Taxonomy" id="46514"/>
    <lineage>
        <taxon>Eukaryota</taxon>
        <taxon>Metazoa</taxon>
        <taxon>Echinodermata</taxon>
        <taxon>Eleutherozoa</taxon>
        <taxon>Asterozoa</taxon>
        <taxon>Asteroidea</taxon>
        <taxon>Valvatacea</taxon>
        <taxon>Valvatida</taxon>
        <taxon>Asterinidae</taxon>
        <taxon>Patiria</taxon>
    </lineage>
</organism>
<dbReference type="OrthoDB" id="194358at2759"/>
<keyword evidence="1" id="KW-0677">Repeat</keyword>
<keyword evidence="2 3" id="KW-0040">ANK repeat</keyword>
<dbReference type="Proteomes" id="UP000887568">
    <property type="component" value="Unplaced"/>
</dbReference>
<dbReference type="Gene3D" id="1.25.40.20">
    <property type="entry name" value="Ankyrin repeat-containing domain"/>
    <property type="match status" value="1"/>
</dbReference>
<evidence type="ECO:0000256" key="1">
    <source>
        <dbReference type="ARBA" id="ARBA00022737"/>
    </source>
</evidence>
<dbReference type="InterPro" id="IPR036770">
    <property type="entry name" value="Ankyrin_rpt-contain_sf"/>
</dbReference>